<evidence type="ECO:0000256" key="7">
    <source>
        <dbReference type="ARBA" id="ARBA00022982"/>
    </source>
</evidence>
<keyword evidence="6 14" id="KW-0812">Transmembrane</keyword>
<comment type="subcellular location">
    <subcellularLocation>
        <location evidence="1">Cell inner membrane</location>
        <topology evidence="1">Multi-pass membrane protein</topology>
    </subcellularLocation>
    <subcellularLocation>
        <location evidence="14">Cell membrane</location>
        <topology evidence="14">Multi-pass membrane protein</topology>
    </subcellularLocation>
</comment>
<evidence type="ECO:0000256" key="3">
    <source>
        <dbReference type="ARBA" id="ARBA00022448"/>
    </source>
</evidence>
<dbReference type="SUPFAM" id="SSF158442">
    <property type="entry name" value="DsbB-like"/>
    <property type="match status" value="1"/>
</dbReference>
<keyword evidence="7 14" id="KW-0249">Electron transport</keyword>
<feature type="transmembrane region" description="Helical" evidence="15">
    <location>
        <begin position="147"/>
        <end position="165"/>
    </location>
</feature>
<evidence type="ECO:0000256" key="8">
    <source>
        <dbReference type="ARBA" id="ARBA00022989"/>
    </source>
</evidence>
<feature type="topological domain" description="Periplasmic" evidence="14">
    <location>
        <begin position="31"/>
        <end position="48"/>
    </location>
</feature>
<dbReference type="PANTHER" id="PTHR36570">
    <property type="entry name" value="DISULFIDE BOND FORMATION PROTEIN B"/>
    <property type="match status" value="1"/>
</dbReference>
<evidence type="ECO:0000256" key="10">
    <source>
        <dbReference type="ARBA" id="ARBA00023136"/>
    </source>
</evidence>
<keyword evidence="11 14" id="KW-1015">Disulfide bond</keyword>
<proteinExistence type="inferred from homology"/>
<keyword evidence="17" id="KW-1185">Reference proteome</keyword>
<keyword evidence="10 14" id="KW-0472">Membrane</keyword>
<evidence type="ECO:0000256" key="2">
    <source>
        <dbReference type="ARBA" id="ARBA00008823"/>
    </source>
</evidence>
<evidence type="ECO:0000256" key="15">
    <source>
        <dbReference type="SAM" id="Phobius"/>
    </source>
</evidence>
<evidence type="ECO:0000313" key="16">
    <source>
        <dbReference type="EMBL" id="GAA0706228.1"/>
    </source>
</evidence>
<comment type="caution">
    <text evidence="14">Lacks conserved residue(s) required for the propagation of feature annotation.</text>
</comment>
<comment type="caution">
    <text evidence="16">The sequence shown here is derived from an EMBL/GenBank/DDBJ whole genome shotgun (WGS) entry which is preliminary data.</text>
</comment>
<dbReference type="InterPro" id="IPR023380">
    <property type="entry name" value="DsbB-like_sf"/>
</dbReference>
<evidence type="ECO:0000256" key="1">
    <source>
        <dbReference type="ARBA" id="ARBA00004429"/>
    </source>
</evidence>
<protein>
    <recommendedName>
        <fullName evidence="14">Disulfide bond formation protein B</fullName>
    </recommendedName>
    <alternativeName>
        <fullName evidence="14">Disulfide oxidoreductase</fullName>
    </alternativeName>
</protein>
<dbReference type="InterPro" id="IPR050183">
    <property type="entry name" value="DsbB"/>
</dbReference>
<evidence type="ECO:0000256" key="5">
    <source>
        <dbReference type="ARBA" id="ARBA00022519"/>
    </source>
</evidence>
<gene>
    <name evidence="14" type="primary">dsbB</name>
    <name evidence="16" type="ORF">GCM10009105_04270</name>
</gene>
<keyword evidence="8 14" id="KW-1133">Transmembrane helix</keyword>
<dbReference type="Gene3D" id="1.20.1550.10">
    <property type="entry name" value="DsbB-like"/>
    <property type="match status" value="1"/>
</dbReference>
<keyword evidence="4 14" id="KW-1003">Cell membrane</keyword>
<evidence type="ECO:0000256" key="4">
    <source>
        <dbReference type="ARBA" id="ARBA00022475"/>
    </source>
</evidence>
<dbReference type="EMBL" id="BAAAEU010000001">
    <property type="protein sequence ID" value="GAA0706228.1"/>
    <property type="molecule type" value="Genomic_DNA"/>
</dbReference>
<keyword evidence="9 14" id="KW-0560">Oxidoreductase</keyword>
<dbReference type="InterPro" id="IPR003752">
    <property type="entry name" value="DiS_bond_form_DsbB/BdbC"/>
</dbReference>
<evidence type="ECO:0000256" key="9">
    <source>
        <dbReference type="ARBA" id="ARBA00023002"/>
    </source>
</evidence>
<feature type="disulfide bond" description="Redox-active" evidence="14">
    <location>
        <begin position="40"/>
        <end position="43"/>
    </location>
</feature>
<feature type="transmembrane region" description="Helical" evidence="15">
    <location>
        <begin position="72"/>
        <end position="93"/>
    </location>
</feature>
<keyword evidence="3 14" id="KW-0813">Transport</keyword>
<dbReference type="PANTHER" id="PTHR36570:SF3">
    <property type="entry name" value="DISULFIDE BOND FORMATION PROTEIN B"/>
    <property type="match status" value="1"/>
</dbReference>
<sequence length="177" mass="19202">MNPNPFAWSFRAQFLTGALACIALLAYALFEQFQMHIEPCPKCIFQRVAFIAMGIFFIVGGLHAPRASGRRIYAILVAIAAAVGAVVAVRHLIVQFTPHDPLMEGCGPGLNYLLDAFPIAEAIKKAFMASGDCGEISWTFLGLTMPGWTLICFVLLGGGALWAGFRRRADALPARRS</sequence>
<reference evidence="16 17" key="1">
    <citation type="journal article" date="2019" name="Int. J. Syst. Evol. Microbiol.">
        <title>The Global Catalogue of Microorganisms (GCM) 10K type strain sequencing project: providing services to taxonomists for standard genome sequencing and annotation.</title>
        <authorList>
            <consortium name="The Broad Institute Genomics Platform"/>
            <consortium name="The Broad Institute Genome Sequencing Center for Infectious Disease"/>
            <person name="Wu L."/>
            <person name="Ma J."/>
        </authorList>
    </citation>
    <scope>NUCLEOTIDE SEQUENCE [LARGE SCALE GENOMIC DNA]</scope>
    <source>
        <strain evidence="16 17">JCM 15421</strain>
    </source>
</reference>
<feature type="topological domain" description="Cytoplasmic" evidence="14">
    <location>
        <begin position="1"/>
        <end position="13"/>
    </location>
</feature>
<keyword evidence="13 14" id="KW-0676">Redox-active center</keyword>
<name>A0ABN1ICB0_9GAMM</name>
<feature type="topological domain" description="Cytoplasmic" evidence="14">
    <location>
        <begin position="167"/>
        <end position="177"/>
    </location>
</feature>
<keyword evidence="5" id="KW-0997">Cell inner membrane</keyword>
<dbReference type="HAMAP" id="MF_00286">
    <property type="entry name" value="DsbB"/>
    <property type="match status" value="1"/>
</dbReference>
<keyword evidence="12 14" id="KW-0143">Chaperone</keyword>
<accession>A0ABN1ICB0</accession>
<feature type="topological domain" description="Cytoplasmic" evidence="14">
    <location>
        <begin position="66"/>
        <end position="71"/>
    </location>
</feature>
<evidence type="ECO:0000256" key="14">
    <source>
        <dbReference type="HAMAP-Rule" id="MF_00286"/>
    </source>
</evidence>
<evidence type="ECO:0000256" key="11">
    <source>
        <dbReference type="ARBA" id="ARBA00023157"/>
    </source>
</evidence>
<dbReference type="NCBIfam" id="NF003354">
    <property type="entry name" value="PRK04388.1"/>
    <property type="match status" value="1"/>
</dbReference>
<evidence type="ECO:0000256" key="6">
    <source>
        <dbReference type="ARBA" id="ARBA00022692"/>
    </source>
</evidence>
<evidence type="ECO:0000256" key="12">
    <source>
        <dbReference type="ARBA" id="ARBA00023186"/>
    </source>
</evidence>
<dbReference type="RefSeq" id="WP_343786654.1">
    <property type="nucleotide sequence ID" value="NZ_BAAAEU010000001.1"/>
</dbReference>
<organism evidence="16 17">
    <name type="scientific">Dokdonella soli</name>
    <dbReference type="NCBI Taxonomy" id="529810"/>
    <lineage>
        <taxon>Bacteria</taxon>
        <taxon>Pseudomonadati</taxon>
        <taxon>Pseudomonadota</taxon>
        <taxon>Gammaproteobacteria</taxon>
        <taxon>Lysobacterales</taxon>
        <taxon>Rhodanobacteraceae</taxon>
        <taxon>Dokdonella</taxon>
    </lineage>
</organism>
<dbReference type="Proteomes" id="UP001501523">
    <property type="component" value="Unassembled WGS sequence"/>
</dbReference>
<evidence type="ECO:0000313" key="17">
    <source>
        <dbReference type="Proteomes" id="UP001501523"/>
    </source>
</evidence>
<comment type="function">
    <text evidence="14">Required for disulfide bond formation in some periplasmic proteins. Acts by oxidizing the DsbA protein.</text>
</comment>
<comment type="similarity">
    <text evidence="2 14">Belongs to the DsbB family.</text>
</comment>
<feature type="transmembrane region" description="Helical" evidence="15">
    <location>
        <begin position="44"/>
        <end position="65"/>
    </location>
</feature>
<dbReference type="InterPro" id="IPR022920">
    <property type="entry name" value="Disulphide_bond_form_DsbB"/>
</dbReference>
<dbReference type="Pfam" id="PF02600">
    <property type="entry name" value="DsbB"/>
    <property type="match status" value="1"/>
</dbReference>
<evidence type="ECO:0000256" key="13">
    <source>
        <dbReference type="ARBA" id="ARBA00023284"/>
    </source>
</evidence>